<accession>A0AAD6CZ82</accession>
<sequence>MADNITPPGSVFEPPLTPPPTEGKPFSTRVQKVIDLFEGHRKGRRPRPWVECPLSPIDYTQVLHLLESKKFLCRYVEDKVRYDYDPCCSRLTIRMPTPLHETFCAEVVDEITSQLKVLQNGDGPSAKFARNIKHFASSRVHLPQDINDPETKYYKREPDASFGHMEARYPGVILEICYSQKSREIPYLADDYILNTDGNVKVVVGLDIDYKRSERAALSVWRPEYVMNDGELEFRTAAVVEEEAFRTHEGHPVTTTALRLALRDFVPDGLTQGYADLDKEIIISSEQLCHFLQEAEARQQAEVRHMGYTDKIHTGARKRHRTRTPLDDSGDDASCEERENKRERLDSDYLPRASGKSREMVDRQSQ</sequence>
<feature type="region of interest" description="Disordered" evidence="1">
    <location>
        <begin position="1"/>
        <end position="26"/>
    </location>
</feature>
<proteinExistence type="predicted"/>
<feature type="compositionally biased region" description="Basic residues" evidence="1">
    <location>
        <begin position="314"/>
        <end position="323"/>
    </location>
</feature>
<protein>
    <submittedName>
        <fullName evidence="2">Uncharacterized protein</fullName>
    </submittedName>
</protein>
<reference evidence="2 3" key="1">
    <citation type="journal article" date="2023" name="IMA Fungus">
        <title>Comparative genomic study of the Penicillium genus elucidates a diverse pangenome and 15 lateral gene transfer events.</title>
        <authorList>
            <person name="Petersen C."/>
            <person name="Sorensen T."/>
            <person name="Nielsen M.R."/>
            <person name="Sondergaard T.E."/>
            <person name="Sorensen J.L."/>
            <person name="Fitzpatrick D.A."/>
            <person name="Frisvad J.C."/>
            <person name="Nielsen K.L."/>
        </authorList>
    </citation>
    <scope>NUCLEOTIDE SEQUENCE [LARGE SCALE GENOMIC DNA]</scope>
    <source>
        <strain evidence="2 3">IBT 35679</strain>
    </source>
</reference>
<evidence type="ECO:0000313" key="3">
    <source>
        <dbReference type="Proteomes" id="UP001220324"/>
    </source>
</evidence>
<organism evidence="2 3">
    <name type="scientific">Penicillium frequentans</name>
    <dbReference type="NCBI Taxonomy" id="3151616"/>
    <lineage>
        <taxon>Eukaryota</taxon>
        <taxon>Fungi</taxon>
        <taxon>Dikarya</taxon>
        <taxon>Ascomycota</taxon>
        <taxon>Pezizomycotina</taxon>
        <taxon>Eurotiomycetes</taxon>
        <taxon>Eurotiomycetidae</taxon>
        <taxon>Eurotiales</taxon>
        <taxon>Aspergillaceae</taxon>
        <taxon>Penicillium</taxon>
    </lineage>
</organism>
<gene>
    <name evidence="2" type="ORF">N7494_005371</name>
</gene>
<name>A0AAD6CZ82_9EURO</name>
<feature type="region of interest" description="Disordered" evidence="1">
    <location>
        <begin position="308"/>
        <end position="366"/>
    </location>
</feature>
<dbReference type="AlphaFoldDB" id="A0AAD6CZ82"/>
<evidence type="ECO:0000256" key="1">
    <source>
        <dbReference type="SAM" id="MobiDB-lite"/>
    </source>
</evidence>
<comment type="caution">
    <text evidence="2">The sequence shown here is derived from an EMBL/GenBank/DDBJ whole genome shotgun (WGS) entry which is preliminary data.</text>
</comment>
<keyword evidence="3" id="KW-1185">Reference proteome</keyword>
<dbReference type="Proteomes" id="UP001220324">
    <property type="component" value="Unassembled WGS sequence"/>
</dbReference>
<feature type="compositionally biased region" description="Basic and acidic residues" evidence="1">
    <location>
        <begin position="335"/>
        <end position="349"/>
    </location>
</feature>
<evidence type="ECO:0000313" key="2">
    <source>
        <dbReference type="EMBL" id="KAJ5544092.1"/>
    </source>
</evidence>
<feature type="compositionally biased region" description="Basic and acidic residues" evidence="1">
    <location>
        <begin position="356"/>
        <end position="366"/>
    </location>
</feature>
<dbReference type="EMBL" id="JAQIZZ010000004">
    <property type="protein sequence ID" value="KAJ5544092.1"/>
    <property type="molecule type" value="Genomic_DNA"/>
</dbReference>